<comment type="caution">
    <text evidence="12">The sequence shown here is derived from an EMBL/GenBank/DDBJ whole genome shotgun (WGS) entry which is preliminary data.</text>
</comment>
<dbReference type="InterPro" id="IPR007292">
    <property type="entry name" value="Nuclear_fusion_Kar5"/>
</dbReference>
<dbReference type="OrthoDB" id="5311848at2759"/>
<keyword evidence="9" id="KW-0325">Glycoprotein</keyword>
<dbReference type="GO" id="GO:0031965">
    <property type="term" value="C:nuclear membrane"/>
    <property type="evidence" value="ECO:0007669"/>
    <property type="project" value="UniProtKB-SubCell"/>
</dbReference>
<dbReference type="EMBL" id="QJNU01000001">
    <property type="protein sequence ID" value="RYP11504.1"/>
    <property type="molecule type" value="Genomic_DNA"/>
</dbReference>
<name>A0A4Q4TXT7_9PEZI</name>
<dbReference type="GO" id="GO:0048288">
    <property type="term" value="P:nuclear membrane fusion involved in karyogamy"/>
    <property type="evidence" value="ECO:0007669"/>
    <property type="project" value="UniProtKB-UniRule"/>
</dbReference>
<evidence type="ECO:0000256" key="1">
    <source>
        <dbReference type="ARBA" id="ARBA00003389"/>
    </source>
</evidence>
<evidence type="ECO:0000256" key="7">
    <source>
        <dbReference type="ARBA" id="ARBA00022989"/>
    </source>
</evidence>
<dbReference type="Pfam" id="PF04163">
    <property type="entry name" value="Tht1"/>
    <property type="match status" value="1"/>
</dbReference>
<comment type="similarity">
    <text evidence="2 11">Belongs to the KAR5 family.</text>
</comment>
<proteinExistence type="inferred from homology"/>
<comment type="subcellular location">
    <subcellularLocation>
        <location evidence="11">Endoplasmic reticulum membrane</location>
    </subcellularLocation>
    <subcellularLocation>
        <location evidence="11">Nucleus membrane</location>
    </subcellularLocation>
</comment>
<evidence type="ECO:0000256" key="5">
    <source>
        <dbReference type="ARBA" id="ARBA00022729"/>
    </source>
</evidence>
<keyword evidence="6 11" id="KW-0256">Endoplasmic reticulum</keyword>
<comment type="function">
    <text evidence="1 11">Required for nuclear membrane fusion during karyogamy.</text>
</comment>
<evidence type="ECO:0008006" key="14">
    <source>
        <dbReference type="Google" id="ProtNLM"/>
    </source>
</evidence>
<dbReference type="Proteomes" id="UP000293360">
    <property type="component" value="Unassembled WGS sequence"/>
</dbReference>
<protein>
    <recommendedName>
        <fullName evidence="14">Nuclear membrane fusion protein Kar5</fullName>
    </recommendedName>
</protein>
<organism evidence="12 13">
    <name type="scientific">Monosporascus ibericus</name>
    <dbReference type="NCBI Taxonomy" id="155417"/>
    <lineage>
        <taxon>Eukaryota</taxon>
        <taxon>Fungi</taxon>
        <taxon>Dikarya</taxon>
        <taxon>Ascomycota</taxon>
        <taxon>Pezizomycotina</taxon>
        <taxon>Sordariomycetes</taxon>
        <taxon>Xylariomycetidae</taxon>
        <taxon>Xylariales</taxon>
        <taxon>Xylariales incertae sedis</taxon>
        <taxon>Monosporascus</taxon>
    </lineage>
</organism>
<evidence type="ECO:0000256" key="2">
    <source>
        <dbReference type="ARBA" id="ARBA00010473"/>
    </source>
</evidence>
<keyword evidence="8" id="KW-0472">Membrane</keyword>
<evidence type="ECO:0000256" key="9">
    <source>
        <dbReference type="ARBA" id="ARBA00023180"/>
    </source>
</evidence>
<dbReference type="GO" id="GO:0000742">
    <property type="term" value="P:karyogamy involved in conjugation with cellular fusion"/>
    <property type="evidence" value="ECO:0007669"/>
    <property type="project" value="UniProtKB-UniRule"/>
</dbReference>
<dbReference type="PANTHER" id="PTHR28012:SF1">
    <property type="entry name" value="NUCLEAR FUSION PROTEIN KAR5"/>
    <property type="match status" value="1"/>
</dbReference>
<evidence type="ECO:0000256" key="8">
    <source>
        <dbReference type="ARBA" id="ARBA00023136"/>
    </source>
</evidence>
<keyword evidence="3 11" id="KW-0415">Karyogamy</keyword>
<keyword evidence="10 11" id="KW-0539">Nucleus</keyword>
<evidence type="ECO:0000256" key="3">
    <source>
        <dbReference type="ARBA" id="ARBA00022459"/>
    </source>
</evidence>
<keyword evidence="5 11" id="KW-0732">Signal</keyword>
<keyword evidence="4" id="KW-0812">Transmembrane</keyword>
<evidence type="ECO:0000256" key="4">
    <source>
        <dbReference type="ARBA" id="ARBA00022692"/>
    </source>
</evidence>
<keyword evidence="7" id="KW-1133">Transmembrane helix</keyword>
<accession>A0A4Q4TXT7</accession>
<sequence length="348" mass="38645">MLLTRPIGRDHLHTLGSRPSTNAAQILQDSIRQPTIYEIALQELRQLEPEPLCHRVAARLLVNNCELLEGKDDATVLTDSGRQIRDFVDSYAASLAICDLERGSFIIPRECAKFREPVLSQLPTGNAAHLHVTSAEIDACLSGLGSSDSAWNTWVSYRHKALRFCDAARADNDKAQHIVLFQRLAEIMKQMTDSVEQELEIRTQQFDKRAGEWADRIGDLSPTINRLGERLRDIETMLSGGFAGALEKSTDAVNGGIKNAVSLQRMLETMMRDVMNGQAEAASAHEHSLQVMSRRAESEMETAMAVVAAAVTSSAALQNQIVSTLIMRFCKTIWSMAYNDWSTSRRVS</sequence>
<evidence type="ECO:0000256" key="11">
    <source>
        <dbReference type="RuleBase" id="RU368082"/>
    </source>
</evidence>
<keyword evidence="13" id="KW-1185">Reference proteome</keyword>
<evidence type="ECO:0000313" key="12">
    <source>
        <dbReference type="EMBL" id="RYP11504.1"/>
    </source>
</evidence>
<dbReference type="AlphaFoldDB" id="A0A4Q4TXT7"/>
<evidence type="ECO:0000256" key="10">
    <source>
        <dbReference type="ARBA" id="ARBA00023242"/>
    </source>
</evidence>
<reference evidence="12 13" key="1">
    <citation type="submission" date="2018-06" db="EMBL/GenBank/DDBJ databases">
        <title>Complete Genomes of Monosporascus.</title>
        <authorList>
            <person name="Robinson A.J."/>
            <person name="Natvig D.O."/>
        </authorList>
    </citation>
    <scope>NUCLEOTIDE SEQUENCE [LARGE SCALE GENOMIC DNA]</scope>
    <source>
        <strain evidence="12 13">CBS 110550</strain>
    </source>
</reference>
<dbReference type="PANTHER" id="PTHR28012">
    <property type="entry name" value="NUCLEAR FUSION PROTEIN KAR5"/>
    <property type="match status" value="1"/>
</dbReference>
<evidence type="ECO:0000313" key="13">
    <source>
        <dbReference type="Proteomes" id="UP000293360"/>
    </source>
</evidence>
<dbReference type="GO" id="GO:0005789">
    <property type="term" value="C:endoplasmic reticulum membrane"/>
    <property type="evidence" value="ECO:0007669"/>
    <property type="project" value="UniProtKB-SubCell"/>
</dbReference>
<gene>
    <name evidence="12" type="ORF">DL764_000027</name>
</gene>
<evidence type="ECO:0000256" key="6">
    <source>
        <dbReference type="ARBA" id="ARBA00022824"/>
    </source>
</evidence>